<keyword evidence="4" id="KW-1185">Reference proteome</keyword>
<dbReference type="EMBL" id="JBHTCA010000004">
    <property type="protein sequence ID" value="MFC7408627.1"/>
    <property type="molecule type" value="Genomic_DNA"/>
</dbReference>
<accession>A0ABW2QI44</accession>
<evidence type="ECO:0000313" key="3">
    <source>
        <dbReference type="EMBL" id="MFC7408627.1"/>
    </source>
</evidence>
<feature type="compositionally biased region" description="Basic and acidic residues" evidence="1">
    <location>
        <begin position="207"/>
        <end position="232"/>
    </location>
</feature>
<organism evidence="3 4">
    <name type="scientific">Hydrogenophaga atypica</name>
    <dbReference type="NCBI Taxonomy" id="249409"/>
    <lineage>
        <taxon>Bacteria</taxon>
        <taxon>Pseudomonadati</taxon>
        <taxon>Pseudomonadota</taxon>
        <taxon>Betaproteobacteria</taxon>
        <taxon>Burkholderiales</taxon>
        <taxon>Comamonadaceae</taxon>
        <taxon>Hydrogenophaga</taxon>
    </lineage>
</organism>
<reference evidence="4" key="1">
    <citation type="journal article" date="2019" name="Int. J. Syst. Evol. Microbiol.">
        <title>The Global Catalogue of Microorganisms (GCM) 10K type strain sequencing project: providing services to taxonomists for standard genome sequencing and annotation.</title>
        <authorList>
            <consortium name="The Broad Institute Genomics Platform"/>
            <consortium name="The Broad Institute Genome Sequencing Center for Infectious Disease"/>
            <person name="Wu L."/>
            <person name="Ma J."/>
        </authorList>
    </citation>
    <scope>NUCLEOTIDE SEQUENCE [LARGE SCALE GENOMIC DNA]</scope>
    <source>
        <strain evidence="4">CGMCC 1.12371</strain>
    </source>
</reference>
<gene>
    <name evidence="3" type="ORF">ACFQPB_07115</name>
</gene>
<dbReference type="RefSeq" id="WP_382221209.1">
    <property type="nucleotide sequence ID" value="NZ_JBHTCA010000004.1"/>
</dbReference>
<protein>
    <submittedName>
        <fullName evidence="3">Uncharacterized protein</fullName>
    </submittedName>
</protein>
<sequence length="375" mass="41488">MLKPFTRLAVVALAVPAAHAQTDHWQWGAVLDVTASSRALGLAQRNQGLALGHSDVSASGPVGKALSAQLTAAVHTHEGNTEAELEEAWLQTRSLPWGLQARAGRFASQLGYLNEQHPHADDFVERPLMYRAFLGGHWNDDGLRLNWTAPTPMYLRLGAEVFRGKRLVEHAEPASSPGVSVLSARLGDDIGASHSWQAGFALVQNRRQQEAAEHGHEDEHGDDHGDEHDHGHGALYSGKRMQVWEVTWKWAPDGNNSQRQLRVGYERAVVHKPNHLATAADRHVADHLAVVWRFSHTWEVGTRLERLRVAEPHGDHFHSARLRQTSLMLAYKPGHMQTVRLQVAKQTGSDGLATKGHSVQLQYVLNWGAHAAHSF</sequence>
<feature type="region of interest" description="Disordered" evidence="1">
    <location>
        <begin position="206"/>
        <end position="234"/>
    </location>
</feature>
<evidence type="ECO:0000313" key="4">
    <source>
        <dbReference type="Proteomes" id="UP001596501"/>
    </source>
</evidence>
<proteinExistence type="predicted"/>
<feature type="chain" id="PRO_5047501532" evidence="2">
    <location>
        <begin position="21"/>
        <end position="375"/>
    </location>
</feature>
<keyword evidence="2" id="KW-0732">Signal</keyword>
<dbReference type="InterPro" id="IPR023614">
    <property type="entry name" value="Porin_dom_sf"/>
</dbReference>
<evidence type="ECO:0000256" key="1">
    <source>
        <dbReference type="SAM" id="MobiDB-lite"/>
    </source>
</evidence>
<comment type="caution">
    <text evidence="3">The sequence shown here is derived from an EMBL/GenBank/DDBJ whole genome shotgun (WGS) entry which is preliminary data.</text>
</comment>
<dbReference type="Proteomes" id="UP001596501">
    <property type="component" value="Unassembled WGS sequence"/>
</dbReference>
<feature type="signal peptide" evidence="2">
    <location>
        <begin position="1"/>
        <end position="20"/>
    </location>
</feature>
<evidence type="ECO:0000256" key="2">
    <source>
        <dbReference type="SAM" id="SignalP"/>
    </source>
</evidence>
<dbReference type="SUPFAM" id="SSF56935">
    <property type="entry name" value="Porins"/>
    <property type="match status" value="1"/>
</dbReference>
<dbReference type="Gene3D" id="2.40.160.10">
    <property type="entry name" value="Porin"/>
    <property type="match status" value="1"/>
</dbReference>
<name>A0ABW2QI44_9BURK</name>